<organism evidence="1 2">
    <name type="scientific">Glomus cerebriforme</name>
    <dbReference type="NCBI Taxonomy" id="658196"/>
    <lineage>
        <taxon>Eukaryota</taxon>
        <taxon>Fungi</taxon>
        <taxon>Fungi incertae sedis</taxon>
        <taxon>Mucoromycota</taxon>
        <taxon>Glomeromycotina</taxon>
        <taxon>Glomeromycetes</taxon>
        <taxon>Glomerales</taxon>
        <taxon>Glomeraceae</taxon>
        <taxon>Glomus</taxon>
    </lineage>
</organism>
<evidence type="ECO:0000313" key="2">
    <source>
        <dbReference type="Proteomes" id="UP000265703"/>
    </source>
</evidence>
<proteinExistence type="predicted"/>
<name>A0A397SZB3_9GLOM</name>
<dbReference type="EMBL" id="QKYT01000167">
    <property type="protein sequence ID" value="RIA90922.1"/>
    <property type="molecule type" value="Genomic_DNA"/>
</dbReference>
<reference evidence="1 2" key="1">
    <citation type="submission" date="2018-06" db="EMBL/GenBank/DDBJ databases">
        <title>Comparative genomics reveals the genomic features of Rhizophagus irregularis, R. cerebriforme, R. diaphanum and Gigaspora rosea, and their symbiotic lifestyle signature.</title>
        <authorList>
            <person name="Morin E."/>
            <person name="San Clemente H."/>
            <person name="Chen E.C.H."/>
            <person name="De La Providencia I."/>
            <person name="Hainaut M."/>
            <person name="Kuo A."/>
            <person name="Kohler A."/>
            <person name="Murat C."/>
            <person name="Tang N."/>
            <person name="Roy S."/>
            <person name="Loubradou J."/>
            <person name="Henrissat B."/>
            <person name="Grigoriev I.V."/>
            <person name="Corradi N."/>
            <person name="Roux C."/>
            <person name="Martin F.M."/>
        </authorList>
    </citation>
    <scope>NUCLEOTIDE SEQUENCE [LARGE SCALE GENOMIC DNA]</scope>
    <source>
        <strain evidence="1 2">DAOM 227022</strain>
    </source>
</reference>
<dbReference type="OrthoDB" id="2309455at2759"/>
<gene>
    <name evidence="1" type="ORF">C1645_822760</name>
</gene>
<protein>
    <submittedName>
        <fullName evidence="1">Uncharacterized protein</fullName>
    </submittedName>
</protein>
<accession>A0A397SZB3</accession>
<dbReference type="Proteomes" id="UP000265703">
    <property type="component" value="Unassembled WGS sequence"/>
</dbReference>
<dbReference type="AlphaFoldDB" id="A0A397SZB3"/>
<comment type="caution">
    <text evidence="1">The sequence shown here is derived from an EMBL/GenBank/DDBJ whole genome shotgun (WGS) entry which is preliminary data.</text>
</comment>
<dbReference type="InterPro" id="IPR015926">
    <property type="entry name" value="Cytolysin/lectin"/>
</dbReference>
<keyword evidence="2" id="KW-1185">Reference proteome</keyword>
<dbReference type="Gene3D" id="2.60.270.20">
    <property type="entry name" value="Cytolysin/lectin"/>
    <property type="match status" value="1"/>
</dbReference>
<evidence type="ECO:0000313" key="1">
    <source>
        <dbReference type="EMBL" id="RIA90922.1"/>
    </source>
</evidence>
<sequence length="160" mass="18338">MVESVAVSGVIRTLSLVKKLSETAEISISIKNNSFHTLSNVITYTNGTSIDAINPIIAPYTNPPPVRFETNLRGTMGMLCYQIEGTSYYLLISWKVPLLSIRRRNQFCVHVCESPLPEEQKEKNLFFKHVHKKYKKFSEQSIQWLNNNDMIIVNVTMSNR</sequence>